<accession>A0A5B7HBN7</accession>
<dbReference type="AlphaFoldDB" id="A0A5B7HBN7"/>
<sequence length="67" mass="7410">MAKVRLRGPLRDLIVRLHSPDHHHPSPHAPHCAFLPLPLPSLFLLLQSTPYNHLDSSKGGPPALPPF</sequence>
<comment type="caution">
    <text evidence="1">The sequence shown here is derived from an EMBL/GenBank/DDBJ whole genome shotgun (WGS) entry which is preliminary data.</text>
</comment>
<protein>
    <submittedName>
        <fullName evidence="1">Uncharacterized protein</fullName>
    </submittedName>
</protein>
<evidence type="ECO:0000313" key="1">
    <source>
        <dbReference type="EMBL" id="MPC67269.1"/>
    </source>
</evidence>
<keyword evidence="2" id="KW-1185">Reference proteome</keyword>
<proteinExistence type="predicted"/>
<dbReference type="Proteomes" id="UP000324222">
    <property type="component" value="Unassembled WGS sequence"/>
</dbReference>
<gene>
    <name evidence="1" type="ORF">E2C01_061442</name>
</gene>
<organism evidence="1 2">
    <name type="scientific">Portunus trituberculatus</name>
    <name type="common">Swimming crab</name>
    <name type="synonym">Neptunus trituberculatus</name>
    <dbReference type="NCBI Taxonomy" id="210409"/>
    <lineage>
        <taxon>Eukaryota</taxon>
        <taxon>Metazoa</taxon>
        <taxon>Ecdysozoa</taxon>
        <taxon>Arthropoda</taxon>
        <taxon>Crustacea</taxon>
        <taxon>Multicrustacea</taxon>
        <taxon>Malacostraca</taxon>
        <taxon>Eumalacostraca</taxon>
        <taxon>Eucarida</taxon>
        <taxon>Decapoda</taxon>
        <taxon>Pleocyemata</taxon>
        <taxon>Brachyura</taxon>
        <taxon>Eubrachyura</taxon>
        <taxon>Portunoidea</taxon>
        <taxon>Portunidae</taxon>
        <taxon>Portuninae</taxon>
        <taxon>Portunus</taxon>
    </lineage>
</organism>
<dbReference type="EMBL" id="VSRR010025995">
    <property type="protein sequence ID" value="MPC67269.1"/>
    <property type="molecule type" value="Genomic_DNA"/>
</dbReference>
<name>A0A5B7HBN7_PORTR</name>
<reference evidence="1 2" key="1">
    <citation type="submission" date="2019-05" db="EMBL/GenBank/DDBJ databases">
        <title>Another draft genome of Portunus trituberculatus and its Hox gene families provides insights of decapod evolution.</title>
        <authorList>
            <person name="Jeong J.-H."/>
            <person name="Song I."/>
            <person name="Kim S."/>
            <person name="Choi T."/>
            <person name="Kim D."/>
            <person name="Ryu S."/>
            <person name="Kim W."/>
        </authorList>
    </citation>
    <scope>NUCLEOTIDE SEQUENCE [LARGE SCALE GENOMIC DNA]</scope>
    <source>
        <tissue evidence="1">Muscle</tissue>
    </source>
</reference>
<evidence type="ECO:0000313" key="2">
    <source>
        <dbReference type="Proteomes" id="UP000324222"/>
    </source>
</evidence>